<dbReference type="GO" id="GO:0005666">
    <property type="term" value="C:RNA polymerase III complex"/>
    <property type="evidence" value="ECO:0007669"/>
    <property type="project" value="InterPro"/>
</dbReference>
<evidence type="ECO:0000256" key="4">
    <source>
        <dbReference type="ARBA" id="ARBA00023163"/>
    </source>
</evidence>
<keyword evidence="3" id="KW-0240">DNA-directed RNA polymerase</keyword>
<evidence type="ECO:0000313" key="6">
    <source>
        <dbReference type="EMBL" id="GMT28906.1"/>
    </source>
</evidence>
<proteinExistence type="inferred from homology"/>
<dbReference type="FunFam" id="1.10.10.10:FF:000116">
    <property type="entry name" value="DNA-directed RNA polymerase III subunit RPC6"/>
    <property type="match status" value="1"/>
</dbReference>
<comment type="caution">
    <text evidence="6">The sequence shown here is derived from an EMBL/GenBank/DDBJ whole genome shotgun (WGS) entry which is preliminary data.</text>
</comment>
<dbReference type="Proteomes" id="UP001432322">
    <property type="component" value="Unassembled WGS sequence"/>
</dbReference>
<organism evidence="6 7">
    <name type="scientific">Pristionchus fissidentatus</name>
    <dbReference type="NCBI Taxonomy" id="1538716"/>
    <lineage>
        <taxon>Eukaryota</taxon>
        <taxon>Metazoa</taxon>
        <taxon>Ecdysozoa</taxon>
        <taxon>Nematoda</taxon>
        <taxon>Chromadorea</taxon>
        <taxon>Rhabditida</taxon>
        <taxon>Rhabditina</taxon>
        <taxon>Diplogasteromorpha</taxon>
        <taxon>Diplogasteroidea</taxon>
        <taxon>Neodiplogasteridae</taxon>
        <taxon>Pristionchus</taxon>
    </lineage>
</organism>
<gene>
    <name evidence="6" type="ORF">PFISCL1PPCAC_20203</name>
</gene>
<dbReference type="InterPro" id="IPR016049">
    <property type="entry name" value="RNA_pol_Rpc34-like"/>
</dbReference>
<keyword evidence="4" id="KW-0804">Transcription</keyword>
<dbReference type="GO" id="GO:0006383">
    <property type="term" value="P:transcription by RNA polymerase III"/>
    <property type="evidence" value="ECO:0007669"/>
    <property type="project" value="InterPro"/>
</dbReference>
<evidence type="ECO:0000256" key="2">
    <source>
        <dbReference type="ARBA" id="ARBA00011038"/>
    </source>
</evidence>
<dbReference type="GO" id="GO:0005654">
    <property type="term" value="C:nucleoplasm"/>
    <property type="evidence" value="ECO:0007669"/>
    <property type="project" value="UniProtKB-ARBA"/>
</dbReference>
<dbReference type="PANTHER" id="PTHR12780">
    <property type="entry name" value="RNA POLYMERASE III DNA DIRECTED , 39KD SUBUNIT-RELATED"/>
    <property type="match status" value="1"/>
</dbReference>
<protein>
    <recommendedName>
        <fullName evidence="8">DNA-directed RNA polymerase III subunit RPC6</fullName>
    </recommendedName>
</protein>
<feature type="non-terminal residue" evidence="6">
    <location>
        <position position="1"/>
    </location>
</feature>
<sequence length="290" mass="31954">LFSSEMADKEDAMVALLQVETEGLEVNELGSKLDCSPQEGQDCLNRLLAAHKVELIQVAGSLRVKLKKEEHVGLSNEERVLLSLVDEGGNKGIWIKNLRDNSGLSQIQIRKALKTLETKKLIKAVKGVGTTKKCYMPYDAEEDVSITGGTFYSDRQLDSELVQTLLSVCVAMLTNRRKQAIERNSTDLLMQKQASFAMASEVANFIRDKKILHVPISDEDIERILEVAVLDGLIERRADGAVRVIDQSLICSSPLVSVPCALCPVAIDCSAGKEVNPCDCKYLSDWLSCK</sequence>
<dbReference type="Pfam" id="PF05158">
    <property type="entry name" value="RNA_pol_Rpc34"/>
    <property type="match status" value="1"/>
</dbReference>
<dbReference type="InterPro" id="IPR036390">
    <property type="entry name" value="WH_DNA-bd_sf"/>
</dbReference>
<evidence type="ECO:0000256" key="1">
    <source>
        <dbReference type="ARBA" id="ARBA00004123"/>
    </source>
</evidence>
<dbReference type="GO" id="GO:0005737">
    <property type="term" value="C:cytoplasm"/>
    <property type="evidence" value="ECO:0007669"/>
    <property type="project" value="UniProtKB-ARBA"/>
</dbReference>
<dbReference type="AlphaFoldDB" id="A0AAV5W9I7"/>
<evidence type="ECO:0000313" key="7">
    <source>
        <dbReference type="Proteomes" id="UP001432322"/>
    </source>
</evidence>
<dbReference type="Gene3D" id="1.10.10.10">
    <property type="entry name" value="Winged helix-like DNA-binding domain superfamily/Winged helix DNA-binding domain"/>
    <property type="match status" value="2"/>
</dbReference>
<dbReference type="SUPFAM" id="SSF46785">
    <property type="entry name" value="Winged helix' DNA-binding domain"/>
    <property type="match status" value="1"/>
</dbReference>
<dbReference type="EMBL" id="BTSY01000005">
    <property type="protein sequence ID" value="GMT28906.1"/>
    <property type="molecule type" value="Genomic_DNA"/>
</dbReference>
<dbReference type="PIRSF" id="PIRSF028763">
    <property type="entry name" value="RNA_pol_Rpc34"/>
    <property type="match status" value="1"/>
</dbReference>
<keyword evidence="7" id="KW-1185">Reference proteome</keyword>
<name>A0AAV5W9I7_9BILA</name>
<keyword evidence="5" id="KW-0539">Nucleus</keyword>
<accession>A0AAV5W9I7</accession>
<dbReference type="InterPro" id="IPR007832">
    <property type="entry name" value="RNA_pol_Rpc34"/>
</dbReference>
<evidence type="ECO:0000256" key="5">
    <source>
        <dbReference type="ARBA" id="ARBA00023242"/>
    </source>
</evidence>
<dbReference type="InterPro" id="IPR036388">
    <property type="entry name" value="WH-like_DNA-bd_sf"/>
</dbReference>
<evidence type="ECO:0008006" key="8">
    <source>
        <dbReference type="Google" id="ProtNLM"/>
    </source>
</evidence>
<comment type="similarity">
    <text evidence="2">Belongs to the eukaryotic RPC34/RPC39 RNA polymerase subunit family.</text>
</comment>
<reference evidence="6" key="1">
    <citation type="submission" date="2023-10" db="EMBL/GenBank/DDBJ databases">
        <title>Genome assembly of Pristionchus species.</title>
        <authorList>
            <person name="Yoshida K."/>
            <person name="Sommer R.J."/>
        </authorList>
    </citation>
    <scope>NUCLEOTIDE SEQUENCE</scope>
    <source>
        <strain evidence="6">RS5133</strain>
    </source>
</reference>
<evidence type="ECO:0000256" key="3">
    <source>
        <dbReference type="ARBA" id="ARBA00022478"/>
    </source>
</evidence>
<comment type="subcellular location">
    <subcellularLocation>
        <location evidence="1">Nucleus</location>
    </subcellularLocation>
</comment>